<feature type="transmembrane region" description="Helical" evidence="18">
    <location>
        <begin position="146"/>
        <end position="164"/>
    </location>
</feature>
<dbReference type="GO" id="GO:0015990">
    <property type="term" value="P:electron transport coupled proton transport"/>
    <property type="evidence" value="ECO:0007669"/>
    <property type="project" value="TreeGrafter"/>
</dbReference>
<protein>
    <recommendedName>
        <fullName evidence="4">NADH-ubiquinone oxidoreductase chain 5</fullName>
        <ecNumber evidence="3">7.1.1.2</ecNumber>
    </recommendedName>
    <alternativeName>
        <fullName evidence="16">NADH dehydrogenase subunit 5</fullName>
    </alternativeName>
</protein>
<evidence type="ECO:0000256" key="18">
    <source>
        <dbReference type="SAM" id="Phobius"/>
    </source>
</evidence>
<keyword evidence="11 18" id="KW-1133">Transmembrane helix</keyword>
<evidence type="ECO:0000256" key="12">
    <source>
        <dbReference type="ARBA" id="ARBA00023027"/>
    </source>
</evidence>
<dbReference type="AlphaFoldDB" id="A0A6B9WCM3"/>
<evidence type="ECO:0000256" key="11">
    <source>
        <dbReference type="ARBA" id="ARBA00022989"/>
    </source>
</evidence>
<feature type="transmembrane region" description="Helical" evidence="18">
    <location>
        <begin position="368"/>
        <end position="390"/>
    </location>
</feature>
<evidence type="ECO:0000256" key="17">
    <source>
        <dbReference type="ARBA" id="ARBA00049551"/>
    </source>
</evidence>
<feature type="transmembrane region" description="Helical" evidence="18">
    <location>
        <begin position="438"/>
        <end position="462"/>
    </location>
</feature>
<keyword evidence="15 18" id="KW-0472">Membrane</keyword>
<feature type="transmembrane region" description="Helical" evidence="18">
    <location>
        <begin position="6"/>
        <end position="24"/>
    </location>
</feature>
<accession>A0A6B9WCM3</accession>
<evidence type="ECO:0000256" key="10">
    <source>
        <dbReference type="ARBA" id="ARBA00022982"/>
    </source>
</evidence>
<feature type="transmembrane region" description="Helical" evidence="18">
    <location>
        <begin position="171"/>
        <end position="188"/>
    </location>
</feature>
<dbReference type="Pfam" id="PF00361">
    <property type="entry name" value="Proton_antipo_M"/>
    <property type="match status" value="1"/>
</dbReference>
<name>A0A6B9WCM3_9ACAR</name>
<evidence type="ECO:0000256" key="5">
    <source>
        <dbReference type="ARBA" id="ARBA00022448"/>
    </source>
</evidence>
<evidence type="ECO:0000256" key="14">
    <source>
        <dbReference type="ARBA" id="ARBA00023128"/>
    </source>
</evidence>
<dbReference type="InterPro" id="IPR003945">
    <property type="entry name" value="NU5C-like"/>
</dbReference>
<dbReference type="PRINTS" id="PR01434">
    <property type="entry name" value="NADHDHGNASE5"/>
</dbReference>
<evidence type="ECO:0000256" key="3">
    <source>
        <dbReference type="ARBA" id="ARBA00012944"/>
    </source>
</evidence>
<evidence type="ECO:0000256" key="16">
    <source>
        <dbReference type="ARBA" id="ARBA00031027"/>
    </source>
</evidence>
<evidence type="ECO:0000256" key="7">
    <source>
        <dbReference type="ARBA" id="ARBA00022692"/>
    </source>
</evidence>
<dbReference type="InterPro" id="IPR001750">
    <property type="entry name" value="ND/Mrp_TM"/>
</dbReference>
<dbReference type="GO" id="GO:0003954">
    <property type="term" value="F:NADH dehydrogenase activity"/>
    <property type="evidence" value="ECO:0007669"/>
    <property type="project" value="TreeGrafter"/>
</dbReference>
<keyword evidence="10" id="KW-0249">Electron transport</keyword>
<evidence type="ECO:0000256" key="13">
    <source>
        <dbReference type="ARBA" id="ARBA00023075"/>
    </source>
</evidence>
<comment type="function">
    <text evidence="1">Core subunit of the mitochondrial membrane respiratory chain NADH dehydrogenase (Complex I) that is believed to belong to the minimal assembly required for catalysis. Complex I functions in the transfer of electrons from NADH to the respiratory chain. The immediate electron acceptor for the enzyme is believed to be ubiquinone.</text>
</comment>
<keyword evidence="7 18" id="KW-0812">Transmembrane</keyword>
<dbReference type="GO" id="GO:0005743">
    <property type="term" value="C:mitochondrial inner membrane"/>
    <property type="evidence" value="ECO:0007669"/>
    <property type="project" value="UniProtKB-SubCell"/>
</dbReference>
<evidence type="ECO:0000256" key="2">
    <source>
        <dbReference type="ARBA" id="ARBA00004448"/>
    </source>
</evidence>
<evidence type="ECO:0000256" key="8">
    <source>
        <dbReference type="ARBA" id="ARBA00022792"/>
    </source>
</evidence>
<dbReference type="InterPro" id="IPR017981">
    <property type="entry name" value="GPCR_2-like_7TM"/>
</dbReference>
<organism evidence="20">
    <name type="scientific">Macrocheles muscaedomesticae</name>
    <dbReference type="NCBI Taxonomy" id="406086"/>
    <lineage>
        <taxon>Eukaryota</taxon>
        <taxon>Metazoa</taxon>
        <taxon>Ecdysozoa</taxon>
        <taxon>Arthropoda</taxon>
        <taxon>Chelicerata</taxon>
        <taxon>Arachnida</taxon>
        <taxon>Acari</taxon>
        <taxon>Parasitiformes</taxon>
        <taxon>Mesostigmata</taxon>
        <taxon>Gamasina</taxon>
        <taxon>Eviphidoidea</taxon>
        <taxon>Macrochelidae</taxon>
        <taxon>Macrocheles</taxon>
    </lineage>
</organism>
<keyword evidence="14 20" id="KW-0496">Mitochondrion</keyword>
<keyword evidence="5" id="KW-0813">Transport</keyword>
<feature type="transmembrane region" description="Helical" evidence="18">
    <location>
        <begin position="411"/>
        <end position="432"/>
    </location>
</feature>
<evidence type="ECO:0000256" key="1">
    <source>
        <dbReference type="ARBA" id="ARBA00003257"/>
    </source>
</evidence>
<keyword evidence="12" id="KW-0520">NAD</keyword>
<dbReference type="GO" id="GO:0008137">
    <property type="term" value="F:NADH dehydrogenase (ubiquinone) activity"/>
    <property type="evidence" value="ECO:0007669"/>
    <property type="project" value="UniProtKB-EC"/>
</dbReference>
<dbReference type="GO" id="GO:0042773">
    <property type="term" value="P:ATP synthesis coupled electron transport"/>
    <property type="evidence" value="ECO:0007669"/>
    <property type="project" value="InterPro"/>
</dbReference>
<dbReference type="PANTHER" id="PTHR42829:SF2">
    <property type="entry name" value="NADH-UBIQUINONE OXIDOREDUCTASE CHAIN 5"/>
    <property type="match status" value="1"/>
</dbReference>
<dbReference type="EMBL" id="MK270526">
    <property type="protein sequence ID" value="QHQ98529.1"/>
    <property type="molecule type" value="Genomic_DNA"/>
</dbReference>
<dbReference type="Pfam" id="PF06455">
    <property type="entry name" value="NADH5_C"/>
    <property type="match status" value="1"/>
</dbReference>
<keyword evidence="8" id="KW-0999">Mitochondrion inner membrane</keyword>
<comment type="subcellular location">
    <subcellularLocation>
        <location evidence="2">Mitochondrion inner membrane</location>
        <topology evidence="2">Multi-pass membrane protein</topology>
    </subcellularLocation>
</comment>
<comment type="catalytic activity">
    <reaction evidence="17">
        <text>a ubiquinone + NADH + 5 H(+)(in) = a ubiquinol + NAD(+) + 4 H(+)(out)</text>
        <dbReference type="Rhea" id="RHEA:29091"/>
        <dbReference type="Rhea" id="RHEA-COMP:9565"/>
        <dbReference type="Rhea" id="RHEA-COMP:9566"/>
        <dbReference type="ChEBI" id="CHEBI:15378"/>
        <dbReference type="ChEBI" id="CHEBI:16389"/>
        <dbReference type="ChEBI" id="CHEBI:17976"/>
        <dbReference type="ChEBI" id="CHEBI:57540"/>
        <dbReference type="ChEBI" id="CHEBI:57945"/>
        <dbReference type="EC" id="7.1.1.2"/>
    </reaction>
</comment>
<feature type="transmembrane region" description="Helical" evidence="18">
    <location>
        <begin position="531"/>
        <end position="553"/>
    </location>
</feature>
<dbReference type="EC" id="7.1.1.2" evidence="3"/>
<evidence type="ECO:0000256" key="15">
    <source>
        <dbReference type="ARBA" id="ARBA00023136"/>
    </source>
</evidence>
<keyword evidence="13" id="KW-0830">Ubiquinone</keyword>
<dbReference type="PANTHER" id="PTHR42829">
    <property type="entry name" value="NADH-UBIQUINONE OXIDOREDUCTASE CHAIN 5"/>
    <property type="match status" value="1"/>
</dbReference>
<proteinExistence type="predicted"/>
<feature type="transmembrane region" description="Helical" evidence="18">
    <location>
        <begin position="83"/>
        <end position="109"/>
    </location>
</feature>
<keyword evidence="9" id="KW-1278">Translocase</keyword>
<sequence>MKDDLLSYFLIPFFFFFLSMFFLLSDIFFMLEYNLFSLFVCDVNIYFYFDWMSCVFLTVVLYISSMVLLYSDCYMMMEKNKKIFLLLVLLFILSMLLMIICLNLFTILIGWDGLGLVSYCLVAYYQNEASQVASLLTVMTNRIGDVGMLMGIIYMMQYGTWNFLEFKDFKVVNILIVMLLLAALTKSAQLPFSSWLPAAMAAPTPVSALVHSSTLVTAGVYLLLRFFFFFFSGNFSDYLFIVSLMTTLLAGMAASFEMDLKKVIAMSTLSQLGTMFLVVSLGEYILGFFHLISHAVIKAMLFLAAGVVIHASGGYQDMRKLVSIKAVSPAISSFMLIGCLSLSGFPFSSGFYSKDTILEFLYTLHFNYFIIFLVFLTIIFTVIYSFRICYFSIFMGGFSMVYYNKVIEKEFVFSIFMLCLFSICFGSLSNWGCFTTFYMFYMTTFWKMLNNIIFLVLFMMYYKSMKMMSMKLKFKFYSYFCANMWFMPVVNIKILKFFSNFGNYSKVVDNCWIEELGSKGMYSYYTFFGSLMYSLQGVLYTSFLFMLIMFLVLMMS</sequence>
<evidence type="ECO:0000256" key="9">
    <source>
        <dbReference type="ARBA" id="ARBA00022967"/>
    </source>
</evidence>
<feature type="transmembrane region" description="Helical" evidence="18">
    <location>
        <begin position="208"/>
        <end position="231"/>
    </location>
</feature>
<keyword evidence="6" id="KW-0679">Respiratory chain</keyword>
<dbReference type="GO" id="GO:0007166">
    <property type="term" value="P:cell surface receptor signaling pathway"/>
    <property type="evidence" value="ECO:0007669"/>
    <property type="project" value="InterPro"/>
</dbReference>
<evidence type="ECO:0000313" key="20">
    <source>
        <dbReference type="EMBL" id="QHQ98529.1"/>
    </source>
</evidence>
<evidence type="ECO:0000259" key="19">
    <source>
        <dbReference type="PROSITE" id="PS50261"/>
    </source>
</evidence>
<dbReference type="PROSITE" id="PS50261">
    <property type="entry name" value="G_PROTEIN_RECEP_F2_4"/>
    <property type="match status" value="1"/>
</dbReference>
<evidence type="ECO:0000256" key="4">
    <source>
        <dbReference type="ARBA" id="ARBA00021096"/>
    </source>
</evidence>
<dbReference type="GO" id="GO:0004888">
    <property type="term" value="F:transmembrane signaling receptor activity"/>
    <property type="evidence" value="ECO:0007669"/>
    <property type="project" value="InterPro"/>
</dbReference>
<reference evidence="20" key="1">
    <citation type="journal article" date="2019" name="Zool. Scr.">
        <title>Mitochondrial genome reorganization characterizes various lineages of mesostigmatid mites (Acari: Parasitiformes).</title>
        <authorList>
            <person name="Li W.-N."/>
            <person name="Shao R."/>
            <person name="Zhang Q."/>
            <person name="Deng W."/>
            <person name="Xue X.-F."/>
        </authorList>
    </citation>
    <scope>NUCLEOTIDE SEQUENCE</scope>
</reference>
<geneLocation type="mitochondrion" evidence="20"/>
<evidence type="ECO:0000256" key="6">
    <source>
        <dbReference type="ARBA" id="ARBA00022660"/>
    </source>
</evidence>
<feature type="transmembrane region" description="Helical" evidence="18">
    <location>
        <begin position="55"/>
        <end position="71"/>
    </location>
</feature>
<feature type="transmembrane region" description="Helical" evidence="18">
    <location>
        <begin position="238"/>
        <end position="256"/>
    </location>
</feature>
<feature type="domain" description="G-protein coupled receptors family 2 profile 2" evidence="19">
    <location>
        <begin position="358"/>
        <end position="556"/>
    </location>
</feature>
<feature type="transmembrane region" description="Helical" evidence="18">
    <location>
        <begin position="474"/>
        <end position="495"/>
    </location>
</feature>
<dbReference type="InterPro" id="IPR010934">
    <property type="entry name" value="NADH_DH_su5_C"/>
</dbReference>
<gene>
    <name evidence="20" type="primary">nad5</name>
</gene>
<feature type="transmembrane region" description="Helical" evidence="18">
    <location>
        <begin position="330"/>
        <end position="348"/>
    </location>
</feature>